<dbReference type="RefSeq" id="WP_069641805.1">
    <property type="nucleotide sequence ID" value="NZ_MIJE01000001.1"/>
</dbReference>
<dbReference type="InterPro" id="IPR053953">
    <property type="entry name" value="NirdL-like_HTH"/>
</dbReference>
<comment type="similarity">
    <text evidence="3">Belongs to the Ahb/Nir family.</text>
</comment>
<evidence type="ECO:0000313" key="8">
    <source>
        <dbReference type="EMBL" id="OEF98313.1"/>
    </source>
</evidence>
<evidence type="ECO:0000256" key="3">
    <source>
        <dbReference type="ARBA" id="ARBA00023457"/>
    </source>
</evidence>
<dbReference type="SMART" id="SM00344">
    <property type="entry name" value="HTH_ASNC"/>
    <property type="match status" value="1"/>
</dbReference>
<comment type="catalytic activity">
    <reaction evidence="5">
        <text>siroheme + 2 H(+) = 12,18-didecarboxysiroheme + 2 CO2</text>
        <dbReference type="Rhea" id="RHEA:19093"/>
        <dbReference type="ChEBI" id="CHEBI:15378"/>
        <dbReference type="ChEBI" id="CHEBI:16526"/>
        <dbReference type="ChEBI" id="CHEBI:60052"/>
        <dbReference type="ChEBI" id="CHEBI:140497"/>
        <dbReference type="EC" id="4.1.1.111"/>
    </reaction>
</comment>
<dbReference type="SUPFAM" id="SSF46785">
    <property type="entry name" value="Winged helix' DNA-binding domain"/>
    <property type="match status" value="1"/>
</dbReference>
<proteinExistence type="inferred from homology"/>
<keyword evidence="9" id="KW-1185">Reference proteome</keyword>
<evidence type="ECO:0000256" key="2">
    <source>
        <dbReference type="ARBA" id="ARBA00023444"/>
    </source>
</evidence>
<dbReference type="PANTHER" id="PTHR43413:SF1">
    <property type="entry name" value="SIROHEME DECARBOXYLASE NIRL SUBUNIT"/>
    <property type="match status" value="1"/>
</dbReference>
<feature type="domain" description="Siroheme decarboxylase AsnC-like ligand binding" evidence="6">
    <location>
        <begin position="67"/>
        <end position="148"/>
    </location>
</feature>
<dbReference type="EC" id="4.1.1.111" evidence="4"/>
<dbReference type="InterPro" id="IPR036390">
    <property type="entry name" value="WH_DNA-bd_sf"/>
</dbReference>
<reference evidence="8 9" key="1">
    <citation type="submission" date="2016-09" db="EMBL/GenBank/DDBJ databases">
        <title>Draft genome sequence for the type strain of Desulfuribacillus alkaliarsenatis AHT28, an obligately anaerobic, sulfidogenic bacterium isolated from Russian soda lake sediments.</title>
        <authorList>
            <person name="Abin C.A."/>
            <person name="Hollibaugh J.T."/>
        </authorList>
    </citation>
    <scope>NUCLEOTIDE SEQUENCE [LARGE SCALE GENOMIC DNA]</scope>
    <source>
        <strain evidence="8 9">AHT28</strain>
    </source>
</reference>
<dbReference type="InterPro" id="IPR019888">
    <property type="entry name" value="Tscrpt_reg_AsnC-like"/>
</dbReference>
<dbReference type="AlphaFoldDB" id="A0A1E5G581"/>
<organism evidence="8 9">
    <name type="scientific">Desulfuribacillus alkaliarsenatis</name>
    <dbReference type="NCBI Taxonomy" id="766136"/>
    <lineage>
        <taxon>Bacteria</taxon>
        <taxon>Bacillati</taxon>
        <taxon>Bacillota</taxon>
        <taxon>Desulfuribacillia</taxon>
        <taxon>Desulfuribacillales</taxon>
        <taxon>Desulfuribacillaceae</taxon>
        <taxon>Desulfuribacillus</taxon>
    </lineage>
</organism>
<dbReference type="InterPro" id="IPR040523">
    <property type="entry name" value="AsnC_trans_reg2"/>
</dbReference>
<comment type="caution">
    <text evidence="8">The sequence shown here is derived from an EMBL/GenBank/DDBJ whole genome shotgun (WGS) entry which is preliminary data.</text>
</comment>
<evidence type="ECO:0000256" key="4">
    <source>
        <dbReference type="ARBA" id="ARBA00023471"/>
    </source>
</evidence>
<comment type="pathway">
    <text evidence="2">Porphyrin-containing compound metabolism.</text>
</comment>
<dbReference type="InterPro" id="IPR036388">
    <property type="entry name" value="WH-like_DNA-bd_sf"/>
</dbReference>
<evidence type="ECO:0000256" key="5">
    <source>
        <dbReference type="ARBA" id="ARBA00048470"/>
    </source>
</evidence>
<gene>
    <name evidence="8" type="ORF">BHF68_01135</name>
</gene>
<feature type="domain" description="Siroheme decarboxylase AsnC-like ligand binding" evidence="6">
    <location>
        <begin position="240"/>
        <end position="325"/>
    </location>
</feature>
<protein>
    <recommendedName>
        <fullName evidence="4">siroheme decarboxylase</fullName>
        <ecNumber evidence="4">4.1.1.111</ecNumber>
    </recommendedName>
</protein>
<dbReference type="Pfam" id="PF17805">
    <property type="entry name" value="AsnC_trans_reg2"/>
    <property type="match status" value="2"/>
</dbReference>
<dbReference type="OrthoDB" id="9806536at2"/>
<feature type="domain" description="Siroheme decarboxylase NirL-like HTH" evidence="7">
    <location>
        <begin position="10"/>
        <end position="56"/>
    </location>
</feature>
<dbReference type="EMBL" id="MIJE01000001">
    <property type="protein sequence ID" value="OEF98313.1"/>
    <property type="molecule type" value="Genomic_DNA"/>
</dbReference>
<evidence type="ECO:0000259" key="6">
    <source>
        <dbReference type="Pfam" id="PF17805"/>
    </source>
</evidence>
<dbReference type="GO" id="GO:0016829">
    <property type="term" value="F:lyase activity"/>
    <property type="evidence" value="ECO:0007669"/>
    <property type="project" value="UniProtKB-KW"/>
</dbReference>
<accession>A0A1E5G581</accession>
<evidence type="ECO:0000256" key="1">
    <source>
        <dbReference type="ARBA" id="ARBA00023239"/>
    </source>
</evidence>
<sequence length="345" mass="39561">MVEYQLDTIDKKLLNQLQSQFPLVAEPFLELGRRLDVSEQEVMSRIENLKKQKVIRQISPIFDTKSLGYNSSLVAAKVKPEQLEAAAEIINQHPGVSHNYERAHEFNLWFTIAIPPDSKLGLTGSVELLGKLAGVDSIRLLPTLKLFKIGVKLDLESNGGARMSDEPVYDHKSAPTDTKLSDEEIRLIREVQGNLEVVSRPFDKVADKVGISVDELLDYLIRYKETGHMRRFAAVLHHRQAGFQVNTMGVWAVPEERIDEVGQTLAKFSAVSHCYRRPSYPDWPYNVFTMIHGRDREDCENILQDMANTVDIHERSALYSLREFKKIRVTYFAQDIQDWEDKHIK</sequence>
<keyword evidence="1" id="KW-0456">Lyase</keyword>
<dbReference type="Pfam" id="PF22451">
    <property type="entry name" value="NirdL-like_HTH"/>
    <property type="match status" value="2"/>
</dbReference>
<feature type="domain" description="Siroheme decarboxylase NirL-like HTH" evidence="7">
    <location>
        <begin position="185"/>
        <end position="230"/>
    </location>
</feature>
<dbReference type="Proteomes" id="UP000094296">
    <property type="component" value="Unassembled WGS sequence"/>
</dbReference>
<dbReference type="InterPro" id="IPR050684">
    <property type="entry name" value="HTH-Siroheme_Decarb"/>
</dbReference>
<evidence type="ECO:0000259" key="7">
    <source>
        <dbReference type="Pfam" id="PF22451"/>
    </source>
</evidence>
<dbReference type="Gene3D" id="1.10.10.10">
    <property type="entry name" value="Winged helix-like DNA-binding domain superfamily/Winged helix DNA-binding domain"/>
    <property type="match status" value="1"/>
</dbReference>
<dbReference type="PANTHER" id="PTHR43413">
    <property type="entry name" value="TRANSCRIPTIONAL REGULATOR, ASNC FAMILY"/>
    <property type="match status" value="1"/>
</dbReference>
<evidence type="ECO:0000313" key="9">
    <source>
        <dbReference type="Proteomes" id="UP000094296"/>
    </source>
</evidence>
<name>A0A1E5G581_9FIRM</name>
<dbReference type="STRING" id="766136.BHF68_01135"/>
<dbReference type="Gene3D" id="3.30.70.3460">
    <property type="match status" value="2"/>
</dbReference>